<accession>A0A4Y2T870</accession>
<protein>
    <submittedName>
        <fullName evidence="3">Retrovirus-related Pol polyprotein from type-2 retrotransposable element R2DM</fullName>
    </submittedName>
</protein>
<comment type="caution">
    <text evidence="3">The sequence shown here is derived from an EMBL/GenBank/DDBJ whole genome shotgun (WGS) entry which is preliminary data.</text>
</comment>
<dbReference type="GO" id="GO:0071897">
    <property type="term" value="P:DNA biosynthetic process"/>
    <property type="evidence" value="ECO:0007669"/>
    <property type="project" value="UniProtKB-ARBA"/>
</dbReference>
<evidence type="ECO:0000313" key="4">
    <source>
        <dbReference type="Proteomes" id="UP000499080"/>
    </source>
</evidence>
<dbReference type="SUPFAM" id="SSF56672">
    <property type="entry name" value="DNA/RNA polymerases"/>
    <property type="match status" value="1"/>
</dbReference>
<feature type="domain" description="Reverse transcriptase" evidence="2">
    <location>
        <begin position="44"/>
        <end position="319"/>
    </location>
</feature>
<dbReference type="InterPro" id="IPR043128">
    <property type="entry name" value="Rev_trsase/Diguanyl_cyclase"/>
</dbReference>
<dbReference type="OrthoDB" id="6503643at2759"/>
<evidence type="ECO:0000256" key="1">
    <source>
        <dbReference type="SAM" id="MobiDB-lite"/>
    </source>
</evidence>
<dbReference type="Gene3D" id="3.30.70.270">
    <property type="match status" value="1"/>
</dbReference>
<dbReference type="CDD" id="cd01650">
    <property type="entry name" value="RT_nLTR_like"/>
    <property type="match status" value="1"/>
</dbReference>
<evidence type="ECO:0000313" key="3">
    <source>
        <dbReference type="EMBL" id="GBN96150.1"/>
    </source>
</evidence>
<evidence type="ECO:0000259" key="2">
    <source>
        <dbReference type="PROSITE" id="PS50878"/>
    </source>
</evidence>
<organism evidence="3 4">
    <name type="scientific">Araneus ventricosus</name>
    <name type="common">Orbweaver spider</name>
    <name type="synonym">Epeira ventricosa</name>
    <dbReference type="NCBI Taxonomy" id="182803"/>
    <lineage>
        <taxon>Eukaryota</taxon>
        <taxon>Metazoa</taxon>
        <taxon>Ecdysozoa</taxon>
        <taxon>Arthropoda</taxon>
        <taxon>Chelicerata</taxon>
        <taxon>Arachnida</taxon>
        <taxon>Araneae</taxon>
        <taxon>Araneomorphae</taxon>
        <taxon>Entelegynae</taxon>
        <taxon>Araneoidea</taxon>
        <taxon>Araneidae</taxon>
        <taxon>Araneus</taxon>
    </lineage>
</organism>
<reference evidence="3 4" key="1">
    <citation type="journal article" date="2019" name="Sci. Rep.">
        <title>Orb-weaving spider Araneus ventricosus genome elucidates the spidroin gene catalogue.</title>
        <authorList>
            <person name="Kono N."/>
            <person name="Nakamura H."/>
            <person name="Ohtoshi R."/>
            <person name="Moran D.A.P."/>
            <person name="Shinohara A."/>
            <person name="Yoshida Y."/>
            <person name="Fujiwara M."/>
            <person name="Mori M."/>
            <person name="Tomita M."/>
            <person name="Arakawa K."/>
        </authorList>
    </citation>
    <scope>NUCLEOTIDE SEQUENCE [LARGE SCALE GENOMIC DNA]</scope>
</reference>
<dbReference type="EMBL" id="BGPR01026431">
    <property type="protein sequence ID" value="GBN96150.1"/>
    <property type="molecule type" value="Genomic_DNA"/>
</dbReference>
<keyword evidence="4" id="KW-1185">Reference proteome</keyword>
<gene>
    <name evidence="3" type="primary">pol_4070</name>
    <name evidence="3" type="ORF">AVEN_195173_1</name>
</gene>
<dbReference type="AlphaFoldDB" id="A0A4Y2T870"/>
<proteinExistence type="predicted"/>
<dbReference type="InterPro" id="IPR000477">
    <property type="entry name" value="RT_dom"/>
</dbReference>
<dbReference type="Proteomes" id="UP000499080">
    <property type="component" value="Unassembled WGS sequence"/>
</dbReference>
<dbReference type="Pfam" id="PF00078">
    <property type="entry name" value="RVT_1"/>
    <property type="match status" value="1"/>
</dbReference>
<feature type="region of interest" description="Disordered" evidence="1">
    <location>
        <begin position="1"/>
        <end position="25"/>
    </location>
</feature>
<sequence length="604" mass="66836">MSPISTDEIGKCFPRNGSSPGPDLSSVGELRRLSKFELAKIYNIFLLCRRIPDRFCRARTVFLPKKRDAADPGDFRPITLTPIPARLFSKILARRLAPSVRLDPDQRGFIESDGIAQNTFLLDYVLRHSREKVKRTFVASLDLRKAFDSVSHEAVFAALKAQAVDHRLVELLQSIYAKSSTSFAPFLGHKFSSTCGVKQGDPLSSILFNMVIDQLIRKLKGPVGLELDGSTISISAYADDILLFASSSAGLQHLLNETSKFLETCNLFVNCSKSFTISILADSKNKKTKVDSATPFFINNEPLKILKANDSFKYLGVNFSAKGLLAENCCPTLQDYLAKLKSAPLKPQQRIWILKNTLLPKLFHLLVLSSVTAGKLAKLDSVTRAFVRGALFLPGDCPNSFIHASVADGGLGVLSFRVSVPLWRRSRLAGLGAVMSGGQKLYNTVDGAALVDSSKVKNQNLWVQSRNKFLSGRDYVNLLKTKIACLPTAARCARGRPAKDKYCQAGCPRKETLNHVSQACPRTHGKRIQRHEAVVNYLKRACQNWGFEVTTEPLYKTSAGNRKPDLLARKNGKILVIDAQVVGNAVDLDRANNRKISYYRDNVE</sequence>
<dbReference type="InterPro" id="IPR043502">
    <property type="entry name" value="DNA/RNA_pol_sf"/>
</dbReference>
<name>A0A4Y2T870_ARAVE</name>
<dbReference type="PANTHER" id="PTHR19446">
    <property type="entry name" value="REVERSE TRANSCRIPTASES"/>
    <property type="match status" value="1"/>
</dbReference>
<dbReference type="PROSITE" id="PS50878">
    <property type="entry name" value="RT_POL"/>
    <property type="match status" value="1"/>
</dbReference>